<gene>
    <name evidence="1" type="ORF">EJ02DRAFT_458603</name>
</gene>
<reference evidence="1" key="1">
    <citation type="journal article" date="2020" name="Stud. Mycol.">
        <title>101 Dothideomycetes genomes: a test case for predicting lifestyles and emergence of pathogens.</title>
        <authorList>
            <person name="Haridas S."/>
            <person name="Albert R."/>
            <person name="Binder M."/>
            <person name="Bloem J."/>
            <person name="Labutti K."/>
            <person name="Salamov A."/>
            <person name="Andreopoulos B."/>
            <person name="Baker S."/>
            <person name="Barry K."/>
            <person name="Bills G."/>
            <person name="Bluhm B."/>
            <person name="Cannon C."/>
            <person name="Castanera R."/>
            <person name="Culley D."/>
            <person name="Daum C."/>
            <person name="Ezra D."/>
            <person name="Gonzalez J."/>
            <person name="Henrissat B."/>
            <person name="Kuo A."/>
            <person name="Liang C."/>
            <person name="Lipzen A."/>
            <person name="Lutzoni F."/>
            <person name="Magnuson J."/>
            <person name="Mondo S."/>
            <person name="Nolan M."/>
            <person name="Ohm R."/>
            <person name="Pangilinan J."/>
            <person name="Park H.-J."/>
            <person name="Ramirez L."/>
            <person name="Alfaro M."/>
            <person name="Sun H."/>
            <person name="Tritt A."/>
            <person name="Yoshinaga Y."/>
            <person name="Zwiers L.-H."/>
            <person name="Turgeon B."/>
            <person name="Goodwin S."/>
            <person name="Spatafora J."/>
            <person name="Crous P."/>
            <person name="Grigoriev I."/>
        </authorList>
    </citation>
    <scope>NUCLEOTIDE SEQUENCE</scope>
    <source>
        <strain evidence="1">CBS 161.51</strain>
    </source>
</reference>
<dbReference type="EMBL" id="ML976132">
    <property type="protein sequence ID" value="KAF1937601.1"/>
    <property type="molecule type" value="Genomic_DNA"/>
</dbReference>
<accession>A0A6A5SAC0</accession>
<protein>
    <submittedName>
        <fullName evidence="1">Uncharacterized protein</fullName>
    </submittedName>
</protein>
<sequence>MAYSHLWDDPGLLRDIVMSTKPSPNCHPCYLRGYDPRRRPWFLQRNSDLPIDISHGIESSFYRNYTGFEVESPRDLETFYNTDFFASTGVCARDTYLGGALTVRVFIGAQHQLEFVHPKEVERYLNSLLRAKLSSGFKLRLLLWAEYDASKFGCICPVGSRCTLRRQNEEIADNIVGMLEGLEAFGGEFGMGDRRSVQFSVGIAGEGDAANPYLKFDVPDPFHNNMEAWLTVLRHELYSIEAKRQRPFRA</sequence>
<keyword evidence="2" id="KW-1185">Reference proteome</keyword>
<dbReference type="AlphaFoldDB" id="A0A6A5SAC0"/>
<proteinExistence type="predicted"/>
<evidence type="ECO:0000313" key="2">
    <source>
        <dbReference type="Proteomes" id="UP000800038"/>
    </source>
</evidence>
<dbReference type="Proteomes" id="UP000800038">
    <property type="component" value="Unassembled WGS sequence"/>
</dbReference>
<evidence type="ECO:0000313" key="1">
    <source>
        <dbReference type="EMBL" id="KAF1937601.1"/>
    </source>
</evidence>
<organism evidence="1 2">
    <name type="scientific">Clathrospora elynae</name>
    <dbReference type="NCBI Taxonomy" id="706981"/>
    <lineage>
        <taxon>Eukaryota</taxon>
        <taxon>Fungi</taxon>
        <taxon>Dikarya</taxon>
        <taxon>Ascomycota</taxon>
        <taxon>Pezizomycotina</taxon>
        <taxon>Dothideomycetes</taxon>
        <taxon>Pleosporomycetidae</taxon>
        <taxon>Pleosporales</taxon>
        <taxon>Diademaceae</taxon>
        <taxon>Clathrospora</taxon>
    </lineage>
</organism>
<name>A0A6A5SAC0_9PLEO</name>